<dbReference type="Proteomes" id="UP000023152">
    <property type="component" value="Unassembled WGS sequence"/>
</dbReference>
<feature type="transmembrane region" description="Helical" evidence="5">
    <location>
        <begin position="214"/>
        <end position="236"/>
    </location>
</feature>
<evidence type="ECO:0000256" key="3">
    <source>
        <dbReference type="ARBA" id="ARBA00022989"/>
    </source>
</evidence>
<accession>X6MIA3</accession>
<reference evidence="7 8" key="1">
    <citation type="journal article" date="2013" name="Curr. Biol.">
        <title>The Genome of the Foraminiferan Reticulomyxa filosa.</title>
        <authorList>
            <person name="Glockner G."/>
            <person name="Hulsmann N."/>
            <person name="Schleicher M."/>
            <person name="Noegel A.A."/>
            <person name="Eichinger L."/>
            <person name="Gallinger C."/>
            <person name="Pawlowski J."/>
            <person name="Sierra R."/>
            <person name="Euteneuer U."/>
            <person name="Pillet L."/>
            <person name="Moustafa A."/>
            <person name="Platzer M."/>
            <person name="Groth M."/>
            <person name="Szafranski K."/>
            <person name="Schliwa M."/>
        </authorList>
    </citation>
    <scope>NUCLEOTIDE SEQUENCE [LARGE SCALE GENOMIC DNA]</scope>
</reference>
<dbReference type="AlphaFoldDB" id="X6MIA3"/>
<dbReference type="PROSITE" id="PS50261">
    <property type="entry name" value="G_PROTEIN_RECEP_F2_4"/>
    <property type="match status" value="1"/>
</dbReference>
<name>X6MIA3_RETFI</name>
<dbReference type="InterPro" id="IPR017981">
    <property type="entry name" value="GPCR_2-like_7TM"/>
</dbReference>
<evidence type="ECO:0000313" key="7">
    <source>
        <dbReference type="EMBL" id="ETO13743.1"/>
    </source>
</evidence>
<evidence type="ECO:0000256" key="2">
    <source>
        <dbReference type="ARBA" id="ARBA00022692"/>
    </source>
</evidence>
<feature type="transmembrane region" description="Helical" evidence="5">
    <location>
        <begin position="143"/>
        <end position="168"/>
    </location>
</feature>
<keyword evidence="4 5" id="KW-0472">Membrane</keyword>
<proteinExistence type="predicted"/>
<protein>
    <recommendedName>
        <fullName evidence="6">G-protein coupled receptors family 2 profile 2 domain-containing protein</fullName>
    </recommendedName>
</protein>
<feature type="transmembrane region" description="Helical" evidence="5">
    <location>
        <begin position="5"/>
        <end position="30"/>
    </location>
</feature>
<comment type="subcellular location">
    <subcellularLocation>
        <location evidence="1">Membrane</location>
        <topology evidence="1">Multi-pass membrane protein</topology>
    </subcellularLocation>
</comment>
<dbReference type="GO" id="GO:0007166">
    <property type="term" value="P:cell surface receptor signaling pathway"/>
    <property type="evidence" value="ECO:0007669"/>
    <property type="project" value="InterPro"/>
</dbReference>
<feature type="transmembrane region" description="Helical" evidence="5">
    <location>
        <begin position="92"/>
        <end position="113"/>
    </location>
</feature>
<evidence type="ECO:0000256" key="5">
    <source>
        <dbReference type="SAM" id="Phobius"/>
    </source>
</evidence>
<dbReference type="GO" id="GO:0004888">
    <property type="term" value="F:transmembrane signaling receptor activity"/>
    <property type="evidence" value="ECO:0007669"/>
    <property type="project" value="InterPro"/>
</dbReference>
<evidence type="ECO:0000256" key="1">
    <source>
        <dbReference type="ARBA" id="ARBA00004141"/>
    </source>
</evidence>
<comment type="caution">
    <text evidence="7">The sequence shown here is derived from an EMBL/GenBank/DDBJ whole genome shotgun (WGS) entry which is preliminary data.</text>
</comment>
<feature type="domain" description="G-protein coupled receptors family 2 profile 2" evidence="6">
    <location>
        <begin position="1"/>
        <end position="152"/>
    </location>
</feature>
<feature type="transmembrane region" description="Helical" evidence="5">
    <location>
        <begin position="243"/>
        <end position="265"/>
    </location>
</feature>
<dbReference type="EMBL" id="ASPP01020410">
    <property type="protein sequence ID" value="ETO13743.1"/>
    <property type="molecule type" value="Genomic_DNA"/>
</dbReference>
<evidence type="ECO:0000256" key="4">
    <source>
        <dbReference type="ARBA" id="ARBA00023136"/>
    </source>
</evidence>
<feature type="transmembrane region" description="Helical" evidence="5">
    <location>
        <begin position="189"/>
        <end position="208"/>
    </location>
</feature>
<keyword evidence="2 5" id="KW-0812">Transmembrane</keyword>
<sequence>MLIFLFVLTTISLFLWMSIFDAMIAVVSMFGPMGLLIEQTSGNLSLKCTIQAMVLNFATFGSNIWSFFFGIHLIRLTSTNAQSYALNNTKSYVIYLTITLLLSSLMTLIMTIIEKDNYMYIIGVNVDFWCWIKNSAMLDNHKYLVLSIPLLVCSCSLLIIYTFMRIQLKKLHQVKIPKFQHYQLINRRIFLRTISSGYCTYLAAPFVAYAPANFCWLCSDFGNLLFVYFYVCWATLDHTTTWFVISGLILGVFHFLIFSFLIPLVHDIWVETCRCKKTERRKRSLRESDRFFMELL</sequence>
<evidence type="ECO:0000313" key="8">
    <source>
        <dbReference type="Proteomes" id="UP000023152"/>
    </source>
</evidence>
<keyword evidence="8" id="KW-1185">Reference proteome</keyword>
<dbReference type="GO" id="GO:0016020">
    <property type="term" value="C:membrane"/>
    <property type="evidence" value="ECO:0007669"/>
    <property type="project" value="UniProtKB-SubCell"/>
</dbReference>
<evidence type="ECO:0000259" key="6">
    <source>
        <dbReference type="PROSITE" id="PS50261"/>
    </source>
</evidence>
<keyword evidence="3 5" id="KW-1133">Transmembrane helix</keyword>
<organism evidence="7 8">
    <name type="scientific">Reticulomyxa filosa</name>
    <dbReference type="NCBI Taxonomy" id="46433"/>
    <lineage>
        <taxon>Eukaryota</taxon>
        <taxon>Sar</taxon>
        <taxon>Rhizaria</taxon>
        <taxon>Retaria</taxon>
        <taxon>Foraminifera</taxon>
        <taxon>Monothalamids</taxon>
        <taxon>Reticulomyxidae</taxon>
        <taxon>Reticulomyxa</taxon>
    </lineage>
</organism>
<feature type="transmembrane region" description="Helical" evidence="5">
    <location>
        <begin position="50"/>
        <end position="71"/>
    </location>
</feature>
<gene>
    <name evidence="7" type="ORF">RFI_23624</name>
</gene>